<reference evidence="2 3" key="1">
    <citation type="submission" date="2015-08" db="EMBL/GenBank/DDBJ databases">
        <title>Next Generation Sequencing and Analysis of the Genome of Puccinia sorghi L Schw, the Causal Agent of Maize Common Rust.</title>
        <authorList>
            <person name="Rochi L."/>
            <person name="Burguener G."/>
            <person name="Darino M."/>
            <person name="Turjanski A."/>
            <person name="Kreff E."/>
            <person name="Dieguez M.J."/>
            <person name="Sacco F."/>
        </authorList>
    </citation>
    <scope>NUCLEOTIDE SEQUENCE [LARGE SCALE GENOMIC DNA]</scope>
    <source>
        <strain evidence="2 3">RO10H11247</strain>
    </source>
</reference>
<dbReference type="Proteomes" id="UP000037035">
    <property type="component" value="Unassembled WGS sequence"/>
</dbReference>
<organism evidence="2 3">
    <name type="scientific">Puccinia sorghi</name>
    <dbReference type="NCBI Taxonomy" id="27349"/>
    <lineage>
        <taxon>Eukaryota</taxon>
        <taxon>Fungi</taxon>
        <taxon>Dikarya</taxon>
        <taxon>Basidiomycota</taxon>
        <taxon>Pucciniomycotina</taxon>
        <taxon>Pucciniomycetes</taxon>
        <taxon>Pucciniales</taxon>
        <taxon>Pucciniaceae</taxon>
        <taxon>Puccinia</taxon>
    </lineage>
</organism>
<feature type="compositionally biased region" description="Basic residues" evidence="1">
    <location>
        <begin position="502"/>
        <end position="511"/>
    </location>
</feature>
<gene>
    <name evidence="2" type="ORF">VP01_273g2</name>
</gene>
<keyword evidence="3" id="KW-1185">Reference proteome</keyword>
<feature type="region of interest" description="Disordered" evidence="1">
    <location>
        <begin position="490"/>
        <end position="511"/>
    </location>
</feature>
<protein>
    <submittedName>
        <fullName evidence="2">Uncharacterized protein</fullName>
    </submittedName>
</protein>
<proteinExistence type="predicted"/>
<dbReference type="EMBL" id="LAVV01007657">
    <property type="protein sequence ID" value="KNZ55204.1"/>
    <property type="molecule type" value="Genomic_DNA"/>
</dbReference>
<comment type="caution">
    <text evidence="2">The sequence shown here is derived from an EMBL/GenBank/DDBJ whole genome shotgun (WGS) entry which is preliminary data.</text>
</comment>
<dbReference type="AlphaFoldDB" id="A0A0L6V379"/>
<evidence type="ECO:0000256" key="1">
    <source>
        <dbReference type="SAM" id="MobiDB-lite"/>
    </source>
</evidence>
<evidence type="ECO:0000313" key="3">
    <source>
        <dbReference type="Proteomes" id="UP000037035"/>
    </source>
</evidence>
<sequence>MEKRQSIITPGENSQHLVLSAIIHVFPGISQELSISFTLTEHEHMLIYLPTNNGPLCYMANNLLDEILFHYTNTLVENISCYSNTPIELPLTSERVTKSLPILLCLLLLRLKFGFFLILVESSILNYFKSPGGFHPNINHFNIIFAITRKGRISHYNKNYITVKQDIKDDFTKENIEQLNYDYSCLMLIFKVFILMWYSRTNIFVCVGVWFCFSRRYHNCGCLLHCHMSITGFHPPNGCSSPSVLSTVDTYSSQGFTVFLEVKYDPMAPIRSRHILVPIDPCGTHIISGNSHYDSRYPKENNVDHIYKLPQLKKIRVFNRQPTSIERCSPLDFHTMPILGCTFKTCAARHIYYILTEINCPIVFYIIENPQKKFRKPGVVPKTLKIILFGKNKLYQCGPYLALWGLYRQEDSSGSQQLLLLIAWCMRKAEHAKVKKESIFRAFESSFCRLRRKCGRGKAQVKRAGVWLQGLERALEENWADKSCSGGRCRGKNGPADSQGVRRLRSRGPEG</sequence>
<dbReference type="VEuPathDB" id="FungiDB:VP01_273g2"/>
<name>A0A0L6V379_9BASI</name>
<accession>A0A0L6V379</accession>
<evidence type="ECO:0000313" key="2">
    <source>
        <dbReference type="EMBL" id="KNZ55204.1"/>
    </source>
</evidence>